<proteinExistence type="predicted"/>
<sequence>MKFILSPRSKPVLRAGARARPMVGQIAPRAGHRALSRRSIGPGWRAGATGPGDQRWLLRQALMSFVPPLPQAFGGLFIA</sequence>
<keyword evidence="2" id="KW-1185">Reference proteome</keyword>
<reference evidence="1 2" key="1">
    <citation type="submission" date="2023-07" db="EMBL/GenBank/DDBJ databases">
        <title>Genomic Encyclopedia of Type Strains, Phase IV (KMG-IV): sequencing the most valuable type-strain genomes for metagenomic binning, comparative biology and taxonomic classification.</title>
        <authorList>
            <person name="Goeker M."/>
        </authorList>
    </citation>
    <scope>NUCLEOTIDE SEQUENCE [LARGE SCALE GENOMIC DNA]</scope>
    <source>
        <strain evidence="1 2">B6-8</strain>
    </source>
</reference>
<evidence type="ECO:0000313" key="1">
    <source>
        <dbReference type="EMBL" id="MDQ0436041.1"/>
    </source>
</evidence>
<gene>
    <name evidence="1" type="ORF">QO014_000411</name>
</gene>
<organism evidence="1 2">
    <name type="scientific">Kaistia dalseonensis</name>
    <dbReference type="NCBI Taxonomy" id="410840"/>
    <lineage>
        <taxon>Bacteria</taxon>
        <taxon>Pseudomonadati</taxon>
        <taxon>Pseudomonadota</taxon>
        <taxon>Alphaproteobacteria</taxon>
        <taxon>Hyphomicrobiales</taxon>
        <taxon>Kaistiaceae</taxon>
        <taxon>Kaistia</taxon>
    </lineage>
</organism>
<evidence type="ECO:0000313" key="2">
    <source>
        <dbReference type="Proteomes" id="UP001241603"/>
    </source>
</evidence>
<protein>
    <submittedName>
        <fullName evidence="1">Uncharacterized protein</fullName>
    </submittedName>
</protein>
<dbReference type="EMBL" id="JAUSVO010000001">
    <property type="protein sequence ID" value="MDQ0436041.1"/>
    <property type="molecule type" value="Genomic_DNA"/>
</dbReference>
<dbReference type="Proteomes" id="UP001241603">
    <property type="component" value="Unassembled WGS sequence"/>
</dbReference>
<name>A0ABU0H167_9HYPH</name>
<comment type="caution">
    <text evidence="1">The sequence shown here is derived from an EMBL/GenBank/DDBJ whole genome shotgun (WGS) entry which is preliminary data.</text>
</comment>
<accession>A0ABU0H167</accession>